<comment type="caution">
    <text evidence="2">The sequence shown here is derived from an EMBL/GenBank/DDBJ whole genome shotgun (WGS) entry which is preliminary data.</text>
</comment>
<dbReference type="Proteomes" id="UP001075387">
    <property type="component" value="Unassembled WGS sequence"/>
</dbReference>
<dbReference type="PANTHER" id="PTHR34980:SF2">
    <property type="entry name" value="INNER MEMBRANE PROTEIN YHAH-RELATED"/>
    <property type="match status" value="1"/>
</dbReference>
<dbReference type="AlphaFoldDB" id="A0AAP3CUQ0"/>
<proteinExistence type="predicted"/>
<dbReference type="PANTHER" id="PTHR34980">
    <property type="entry name" value="INNER MEMBRANE PROTEIN-RELATED-RELATED"/>
    <property type="match status" value="1"/>
</dbReference>
<evidence type="ECO:0000313" key="2">
    <source>
        <dbReference type="EMBL" id="MCY8510313.1"/>
    </source>
</evidence>
<sequence length="147" mass="16529">MKWYWNGLKNYVNFEGRARRKEYWMFHLFNGIICVILLLLSLILVGLFTSGPLAAEGYASSQVGYVIGYGGGLLAYILIFLYQLAVFLPSLALSIRRLHDIGKSGWWICIGFIPVVGPIIMLVFNCQDSETKVNQYGENPKAAINES</sequence>
<keyword evidence="1" id="KW-0812">Transmembrane</keyword>
<feature type="transmembrane region" description="Helical" evidence="1">
    <location>
        <begin position="67"/>
        <end position="93"/>
    </location>
</feature>
<reference evidence="2" key="1">
    <citation type="submission" date="2022-02" db="EMBL/GenBank/DDBJ databases">
        <title>Crop Bioprotection Bacillus Genome Sequencing.</title>
        <authorList>
            <person name="Dunlap C."/>
        </authorList>
    </citation>
    <scope>NUCLEOTIDE SEQUENCE</scope>
    <source>
        <strain evidence="2">CK3O2B-54A</strain>
    </source>
</reference>
<keyword evidence="1" id="KW-0472">Membrane</keyword>
<organism evidence="2 3">
    <name type="scientific">Bacillus mojavensis</name>
    <dbReference type="NCBI Taxonomy" id="72360"/>
    <lineage>
        <taxon>Bacteria</taxon>
        <taxon>Bacillati</taxon>
        <taxon>Bacillota</taxon>
        <taxon>Bacilli</taxon>
        <taxon>Bacillales</taxon>
        <taxon>Bacillaceae</taxon>
        <taxon>Bacillus</taxon>
    </lineage>
</organism>
<feature type="transmembrane region" description="Helical" evidence="1">
    <location>
        <begin position="105"/>
        <end position="124"/>
    </location>
</feature>
<accession>A0AAP3CUQ0</accession>
<dbReference type="Pfam" id="PF05656">
    <property type="entry name" value="DUF805"/>
    <property type="match status" value="1"/>
</dbReference>
<dbReference type="InterPro" id="IPR008523">
    <property type="entry name" value="DUF805"/>
</dbReference>
<keyword evidence="1" id="KW-1133">Transmembrane helix</keyword>
<dbReference type="GO" id="GO:0005886">
    <property type="term" value="C:plasma membrane"/>
    <property type="evidence" value="ECO:0007669"/>
    <property type="project" value="TreeGrafter"/>
</dbReference>
<evidence type="ECO:0000313" key="3">
    <source>
        <dbReference type="Proteomes" id="UP001075387"/>
    </source>
</evidence>
<name>A0AAP3CUQ0_BACMO</name>
<dbReference type="EMBL" id="JALAQA010000005">
    <property type="protein sequence ID" value="MCY8510313.1"/>
    <property type="molecule type" value="Genomic_DNA"/>
</dbReference>
<dbReference type="RefSeq" id="WP_268446485.1">
    <property type="nucleotide sequence ID" value="NZ_CP178596.1"/>
</dbReference>
<gene>
    <name evidence="2" type="ORF">MOD07_12195</name>
</gene>
<protein>
    <submittedName>
        <fullName evidence="2">DUF805 domain-containing protein</fullName>
    </submittedName>
</protein>
<evidence type="ECO:0000256" key="1">
    <source>
        <dbReference type="SAM" id="Phobius"/>
    </source>
</evidence>
<feature type="transmembrane region" description="Helical" evidence="1">
    <location>
        <begin position="23"/>
        <end position="47"/>
    </location>
</feature>